<dbReference type="InterPro" id="IPR036070">
    <property type="entry name" value="Nop_dom_sf"/>
</dbReference>
<dbReference type="InterPro" id="IPR042239">
    <property type="entry name" value="Nop_C"/>
</dbReference>
<dbReference type="Proteomes" id="UP000014070">
    <property type="component" value="Chromosome"/>
</dbReference>
<gene>
    <name evidence="4" type="ORF">MMINT_16510</name>
</gene>
<feature type="compositionally biased region" description="Basic and acidic residues" evidence="2">
    <location>
        <begin position="331"/>
        <end position="345"/>
    </location>
</feature>
<dbReference type="Gene3D" id="1.10.246.90">
    <property type="entry name" value="Nop domain"/>
    <property type="match status" value="1"/>
</dbReference>
<dbReference type="InParanoid" id="R9TBW8"/>
<reference evidence="4 5" key="1">
    <citation type="journal article" date="2013" name="Genome Announc.">
        <title>Genome sequence of 'Candidatus Methanomassiliicoccus intestinalis' Issoire-Mx1, a third thermoplasmatales-related methanogenic archaeon from human feces.</title>
        <authorList>
            <person name="Borrel G."/>
            <person name="Harris H.M."/>
            <person name="Parisot N."/>
            <person name="Gaci N."/>
            <person name="Tottey W."/>
            <person name="Mihajlovski A."/>
            <person name="Deane J."/>
            <person name="Gribaldo S."/>
            <person name="Bardot O."/>
            <person name="Peyretaillade E."/>
            <person name="Peyret P."/>
            <person name="O'Toole P.W."/>
            <person name="Brugere J.F."/>
        </authorList>
    </citation>
    <scope>NUCLEOTIDE SEQUENCE [LARGE SCALE GENOMIC DNA]</scope>
    <source>
        <strain evidence="4 5">Issoire-Mx1</strain>
    </source>
</reference>
<dbReference type="GO" id="GO:0030515">
    <property type="term" value="F:snoRNA binding"/>
    <property type="evidence" value="ECO:0007669"/>
    <property type="project" value="InterPro"/>
</dbReference>
<dbReference type="InterPro" id="IPR047099">
    <property type="entry name" value="Nop5_N_sf"/>
</dbReference>
<keyword evidence="4" id="KW-0687">Ribonucleoprotein</keyword>
<dbReference type="FunFam" id="1.10.246.90:FF:000007">
    <property type="entry name" value="Pre mRNA splicing protein"/>
    <property type="match status" value="1"/>
</dbReference>
<sequence>MPMIIVTKWFGVFLVDKDKVVRSILFDKNPNTIAQKLSVVQRGEILPEEEQLAGKHIHVAEARMSSLGRPEFCDSSFIHPEDFGYSPQLMQKVMIELGKMRIREPLSPDRVIVQAVRALDDVIETINLVSERLHEWYGLYFPELSDYAADESYARMISEKESREDILDSLDLRLETVGSELEPVDLNSIRHFASSLHYLYEEKEELEKYIKDRMDKAAPNLSAVVGHSLAARLISLAGGLKRLTTMPAGTVQLLGAEKALFAHLKQGKRPPKHGIIFQHPLIHKAAYWQRGKIARAMSNKLSLAAKIDYFKGEFIGDQLYEDLCKRVEEIQEKYPEPPPRKEPVRQNRKPKKRNNNKNRKAK</sequence>
<evidence type="ECO:0000259" key="3">
    <source>
        <dbReference type="PROSITE" id="PS51358"/>
    </source>
</evidence>
<dbReference type="STRING" id="1295009.MMINT_16510"/>
<feature type="compositionally biased region" description="Basic residues" evidence="2">
    <location>
        <begin position="346"/>
        <end position="362"/>
    </location>
</feature>
<feature type="domain" description="Nop" evidence="3">
    <location>
        <begin position="217"/>
        <end position="332"/>
    </location>
</feature>
<dbReference type="InterPro" id="IPR045056">
    <property type="entry name" value="Nop56/Nop58"/>
</dbReference>
<dbReference type="InterPro" id="IPR002687">
    <property type="entry name" value="Nop_dom"/>
</dbReference>
<feature type="region of interest" description="Disordered" evidence="2">
    <location>
        <begin position="331"/>
        <end position="362"/>
    </location>
</feature>
<dbReference type="InterPro" id="IPR012976">
    <property type="entry name" value="NOSIC"/>
</dbReference>
<evidence type="ECO:0000313" key="4">
    <source>
        <dbReference type="EMBL" id="AGN26948.1"/>
    </source>
</evidence>
<evidence type="ECO:0000256" key="2">
    <source>
        <dbReference type="SAM" id="MobiDB-lite"/>
    </source>
</evidence>
<dbReference type="PANTHER" id="PTHR10894">
    <property type="entry name" value="NUCLEOLAR PROTEIN 5 NUCLEOLAR PROTEIN NOP5 NOP58"/>
    <property type="match status" value="1"/>
</dbReference>
<evidence type="ECO:0000256" key="1">
    <source>
        <dbReference type="ARBA" id="ARBA00009211"/>
    </source>
</evidence>
<dbReference type="AlphaFoldDB" id="R9TBW8"/>
<dbReference type="KEGG" id="mer:MMINT_16510"/>
<dbReference type="FunCoup" id="R9TBW8">
    <property type="interactions" value="156"/>
</dbReference>
<proteinExistence type="inferred from homology"/>
<dbReference type="SMART" id="SM00931">
    <property type="entry name" value="NOSIC"/>
    <property type="match status" value="1"/>
</dbReference>
<accession>R9TBW8</accession>
<name>R9TBW8_METII</name>
<dbReference type="PROSITE" id="PS51358">
    <property type="entry name" value="NOP"/>
    <property type="match status" value="1"/>
</dbReference>
<dbReference type="PANTHER" id="PTHR10894:SF0">
    <property type="entry name" value="NUCLEOLAR PROTEIN 56"/>
    <property type="match status" value="1"/>
</dbReference>
<dbReference type="Gene3D" id="1.10.287.4070">
    <property type="match status" value="1"/>
</dbReference>
<protein>
    <submittedName>
        <fullName evidence="4">C/D box methylation guide ribonucleoprotein complex aNOP56 subunit</fullName>
    </submittedName>
</protein>
<dbReference type="Gene3D" id="3.30.420.220">
    <property type="match status" value="1"/>
</dbReference>
<dbReference type="HOGENOM" id="CLU_015495_1_0_2"/>
<dbReference type="GO" id="GO:0031428">
    <property type="term" value="C:box C/D methylation guide snoRNP complex"/>
    <property type="evidence" value="ECO:0007669"/>
    <property type="project" value="InterPro"/>
</dbReference>
<dbReference type="SUPFAM" id="SSF89124">
    <property type="entry name" value="Nop domain"/>
    <property type="match status" value="1"/>
</dbReference>
<comment type="similarity">
    <text evidence="1">Belongs to the NOP5/NOP56 family.</text>
</comment>
<evidence type="ECO:0000313" key="5">
    <source>
        <dbReference type="Proteomes" id="UP000014070"/>
    </source>
</evidence>
<dbReference type="EMBL" id="CP005934">
    <property type="protein sequence ID" value="AGN26948.1"/>
    <property type="molecule type" value="Genomic_DNA"/>
</dbReference>
<organism evidence="4 5">
    <name type="scientific">Methanomassiliicoccus intestinalis (strain Issoire-Mx1)</name>
    <dbReference type="NCBI Taxonomy" id="1295009"/>
    <lineage>
        <taxon>Archaea</taxon>
        <taxon>Methanobacteriati</taxon>
        <taxon>Thermoplasmatota</taxon>
        <taxon>Thermoplasmata</taxon>
        <taxon>Methanomassiliicoccales</taxon>
        <taxon>Methanomassiliicoccaceae</taxon>
        <taxon>Methanomassiliicoccus</taxon>
    </lineage>
</organism>
<dbReference type="Pfam" id="PF01798">
    <property type="entry name" value="Nop"/>
    <property type="match status" value="1"/>
</dbReference>
<keyword evidence="5" id="KW-1185">Reference proteome</keyword>